<evidence type="ECO:0000313" key="9">
    <source>
        <dbReference type="EMBL" id="QGZ95653.1"/>
    </source>
</evidence>
<accession>A0A6I6MWS5</accession>
<dbReference type="PROSITE" id="PS50109">
    <property type="entry name" value="HIS_KIN"/>
    <property type="match status" value="1"/>
</dbReference>
<evidence type="ECO:0000256" key="4">
    <source>
        <dbReference type="PROSITE-ProRule" id="PRU00169"/>
    </source>
</evidence>
<dbReference type="InterPro" id="IPR003594">
    <property type="entry name" value="HATPase_dom"/>
</dbReference>
<keyword evidence="10" id="KW-1185">Reference proteome</keyword>
<dbReference type="Proteomes" id="UP000431269">
    <property type="component" value="Chromosome"/>
</dbReference>
<dbReference type="InterPro" id="IPR011006">
    <property type="entry name" value="CheY-like_superfamily"/>
</dbReference>
<comment type="catalytic activity">
    <reaction evidence="1">
        <text>ATP + protein L-histidine = ADP + protein N-phospho-L-histidine.</text>
        <dbReference type="EC" id="2.7.13.3"/>
    </reaction>
</comment>
<organism evidence="9 10">
    <name type="scientific">Terricaulis silvestris</name>
    <dbReference type="NCBI Taxonomy" id="2686094"/>
    <lineage>
        <taxon>Bacteria</taxon>
        <taxon>Pseudomonadati</taxon>
        <taxon>Pseudomonadota</taxon>
        <taxon>Alphaproteobacteria</taxon>
        <taxon>Caulobacterales</taxon>
        <taxon>Caulobacteraceae</taxon>
        <taxon>Terricaulis</taxon>
    </lineage>
</organism>
<evidence type="ECO:0000256" key="6">
    <source>
        <dbReference type="SAM" id="Phobius"/>
    </source>
</evidence>
<evidence type="ECO:0000256" key="2">
    <source>
        <dbReference type="ARBA" id="ARBA00012438"/>
    </source>
</evidence>
<feature type="transmembrane region" description="Helical" evidence="6">
    <location>
        <begin position="74"/>
        <end position="92"/>
    </location>
</feature>
<dbReference type="EMBL" id="CP047045">
    <property type="protein sequence ID" value="QGZ95653.1"/>
    <property type="molecule type" value="Genomic_DNA"/>
</dbReference>
<dbReference type="InterPro" id="IPR036890">
    <property type="entry name" value="HATPase_C_sf"/>
</dbReference>
<gene>
    <name evidence="9" type="ORF">DSM104635_02503</name>
</gene>
<keyword evidence="6" id="KW-0812">Transmembrane</keyword>
<dbReference type="InterPro" id="IPR004358">
    <property type="entry name" value="Sig_transdc_His_kin-like_C"/>
</dbReference>
<dbReference type="Pfam" id="PF00072">
    <property type="entry name" value="Response_reg"/>
    <property type="match status" value="1"/>
</dbReference>
<dbReference type="Pfam" id="PF02518">
    <property type="entry name" value="HATPase_c"/>
    <property type="match status" value="1"/>
</dbReference>
<dbReference type="Gene3D" id="3.40.50.2300">
    <property type="match status" value="1"/>
</dbReference>
<dbReference type="InterPro" id="IPR005467">
    <property type="entry name" value="His_kinase_dom"/>
</dbReference>
<dbReference type="Gene3D" id="3.30.565.10">
    <property type="entry name" value="Histidine kinase-like ATPase, C-terminal domain"/>
    <property type="match status" value="1"/>
</dbReference>
<dbReference type="SUPFAM" id="SSF47384">
    <property type="entry name" value="Homodimeric domain of signal transducing histidine kinase"/>
    <property type="match status" value="1"/>
</dbReference>
<evidence type="ECO:0000256" key="5">
    <source>
        <dbReference type="SAM" id="MobiDB-lite"/>
    </source>
</evidence>
<dbReference type="PROSITE" id="PS50110">
    <property type="entry name" value="RESPONSE_REGULATORY"/>
    <property type="match status" value="1"/>
</dbReference>
<sequence length="870" mass="93666">MADGFPSVSQRDRRPESGSSAPLTGAPMTDHAELPPPRSGGRLDPLQILFWISVTVGVAAAGIAITAGPSVGQAGAVLLVLLAAAGMVLFFWMSRGAGRKHGAFPERGAIAASALHSGNREFALIEALDEAALITDASLSPLVGNQAYLEIAHATGVLGDSDRPPMLSRLFGADPMLSAPMFRLSKAAQLGQARREELPATGALSGRHARYEACVGPMPGGYVLWRLREMGAASEQSGQAEEGRQLFLDDSPVGFFAARADGTIVYMNRSLRAVLGLGDDPSLLRVKDFVKEDASRLVRRDRRGFGPSRSRITLKGIDGHETQASVLSFWPADDVDGAARTLVFFSDAEAPETPAVVRTDMTNADGGVFANAPFGMAVLDGIDPASAAVLDSNAALMEMTQGRATPSAPFADLFDASEGPSALAHRLRQAMNDPIEITLATTPPTAVHVHFARSPEGRGIAYVLNVSQQRELETRLAQSEKMREIGELAAGVAHDFNNLLTVVMQTCSTLLRRHPVGDADYPMLREISDHAVTAKELSEMLRAYARQQTFAREVFDVGDFIGSKQELIRRIMGASIPYEIRHGRDLPFVKVDKTQLERVLINLATNARDAMTPAGSPMPRDGKLTVRTSVITAEAARGLGHNPIEDGKYTLIEVEDTGGGIKPEHAAKIFRPYHSTKEAGKGTGLGLATSYGIIKQSGGYIFFTSKLGVGTTFRIFLPEYIPTQEELDEISAKERALLKPATKDVAGRGKILFVEDQTAVRRSIARNLKECGYEVEEAENGEEALEVMSRNPGAYDIIISDVSMPIMTGPEMLQEADPAYIGNAKVLFLSGYAPESFSHMLEQYPVHYMSKPVTMEQLVGRVKEILATAA</sequence>
<keyword evidence="6" id="KW-1133">Transmembrane helix</keyword>
<keyword evidence="3 4" id="KW-0597">Phosphoprotein</keyword>
<keyword evidence="6" id="KW-0472">Membrane</keyword>
<dbReference type="PRINTS" id="PR00344">
    <property type="entry name" value="BCTRLSENSOR"/>
</dbReference>
<reference evidence="10" key="1">
    <citation type="submission" date="2019-12" db="EMBL/GenBank/DDBJ databases">
        <title>Complete genome of Terracaulis silvestris 0127_4.</title>
        <authorList>
            <person name="Vieira S."/>
            <person name="Riedel T."/>
            <person name="Sproer C."/>
            <person name="Pascual J."/>
            <person name="Boedeker C."/>
            <person name="Overmann J."/>
        </authorList>
    </citation>
    <scope>NUCLEOTIDE SEQUENCE [LARGE SCALE GENOMIC DNA]</scope>
    <source>
        <strain evidence="10">0127_4</strain>
    </source>
</reference>
<evidence type="ECO:0000259" key="7">
    <source>
        <dbReference type="PROSITE" id="PS50109"/>
    </source>
</evidence>
<dbReference type="InterPro" id="IPR036097">
    <property type="entry name" value="HisK_dim/P_sf"/>
</dbReference>
<evidence type="ECO:0000256" key="3">
    <source>
        <dbReference type="ARBA" id="ARBA00022553"/>
    </source>
</evidence>
<dbReference type="PANTHER" id="PTHR43065">
    <property type="entry name" value="SENSOR HISTIDINE KINASE"/>
    <property type="match status" value="1"/>
</dbReference>
<feature type="transmembrane region" description="Helical" evidence="6">
    <location>
        <begin position="48"/>
        <end position="68"/>
    </location>
</feature>
<dbReference type="InterPro" id="IPR003661">
    <property type="entry name" value="HisK_dim/P_dom"/>
</dbReference>
<dbReference type="SUPFAM" id="SSF52172">
    <property type="entry name" value="CheY-like"/>
    <property type="match status" value="1"/>
</dbReference>
<feature type="domain" description="Response regulatory" evidence="8">
    <location>
        <begin position="750"/>
        <end position="866"/>
    </location>
</feature>
<name>A0A6I6MWS5_9CAUL</name>
<dbReference type="InterPro" id="IPR001789">
    <property type="entry name" value="Sig_transdc_resp-reg_receiver"/>
</dbReference>
<dbReference type="SMART" id="SM00448">
    <property type="entry name" value="REC"/>
    <property type="match status" value="1"/>
</dbReference>
<dbReference type="SUPFAM" id="SSF55874">
    <property type="entry name" value="ATPase domain of HSP90 chaperone/DNA topoisomerase II/histidine kinase"/>
    <property type="match status" value="1"/>
</dbReference>
<evidence type="ECO:0000259" key="8">
    <source>
        <dbReference type="PROSITE" id="PS50110"/>
    </source>
</evidence>
<dbReference type="AlphaFoldDB" id="A0A6I6MWS5"/>
<dbReference type="SMART" id="SM00388">
    <property type="entry name" value="HisKA"/>
    <property type="match status" value="1"/>
</dbReference>
<protein>
    <recommendedName>
        <fullName evidence="2">histidine kinase</fullName>
        <ecNumber evidence="2">2.7.13.3</ecNumber>
    </recommendedName>
</protein>
<dbReference type="EC" id="2.7.13.3" evidence="2"/>
<dbReference type="GO" id="GO:0000155">
    <property type="term" value="F:phosphorelay sensor kinase activity"/>
    <property type="evidence" value="ECO:0007669"/>
    <property type="project" value="InterPro"/>
</dbReference>
<dbReference type="Gene3D" id="1.10.287.130">
    <property type="match status" value="1"/>
</dbReference>
<evidence type="ECO:0000313" key="10">
    <source>
        <dbReference type="Proteomes" id="UP000431269"/>
    </source>
</evidence>
<dbReference type="KEGG" id="tsv:DSM104635_02503"/>
<dbReference type="PANTHER" id="PTHR43065:SF42">
    <property type="entry name" value="TWO-COMPONENT SENSOR PPRA"/>
    <property type="match status" value="1"/>
</dbReference>
<feature type="modified residue" description="4-aspartylphosphate" evidence="4">
    <location>
        <position position="801"/>
    </location>
</feature>
<proteinExistence type="predicted"/>
<feature type="region of interest" description="Disordered" evidence="5">
    <location>
        <begin position="1"/>
        <end position="38"/>
    </location>
</feature>
<feature type="domain" description="Histidine kinase" evidence="7">
    <location>
        <begin position="491"/>
        <end position="721"/>
    </location>
</feature>
<evidence type="ECO:0000256" key="1">
    <source>
        <dbReference type="ARBA" id="ARBA00000085"/>
    </source>
</evidence>
<dbReference type="SMART" id="SM00387">
    <property type="entry name" value="HATPase_c"/>
    <property type="match status" value="1"/>
</dbReference>
<dbReference type="CDD" id="cd00082">
    <property type="entry name" value="HisKA"/>
    <property type="match status" value="1"/>
</dbReference>